<dbReference type="EMBL" id="MGKW01000012">
    <property type="protein sequence ID" value="OGN34366.1"/>
    <property type="molecule type" value="Genomic_DNA"/>
</dbReference>
<name>A0A1F8HBR4_9BACT</name>
<organism evidence="1 2">
    <name type="scientific">Candidatus Yanofskybacteria bacterium RIFCSPLOWO2_02_FULL_47_9b</name>
    <dbReference type="NCBI Taxonomy" id="1802708"/>
    <lineage>
        <taxon>Bacteria</taxon>
        <taxon>Candidatus Yanofskyibacteriota</taxon>
    </lineage>
</organism>
<sequence>MTELLFTRIEEQAGGNFALALSGSLRRVHEPTLNSFASKRIVPIIAILPNLHPVTKHLPLMLAV</sequence>
<protein>
    <submittedName>
        <fullName evidence="1">Uncharacterized protein</fullName>
    </submittedName>
</protein>
<proteinExistence type="predicted"/>
<dbReference type="AlphaFoldDB" id="A0A1F8HBR4"/>
<reference evidence="1 2" key="1">
    <citation type="journal article" date="2016" name="Nat. Commun.">
        <title>Thousands of microbial genomes shed light on interconnected biogeochemical processes in an aquifer system.</title>
        <authorList>
            <person name="Anantharaman K."/>
            <person name="Brown C.T."/>
            <person name="Hug L.A."/>
            <person name="Sharon I."/>
            <person name="Castelle C.J."/>
            <person name="Probst A.J."/>
            <person name="Thomas B.C."/>
            <person name="Singh A."/>
            <person name="Wilkins M.J."/>
            <person name="Karaoz U."/>
            <person name="Brodie E.L."/>
            <person name="Williams K.H."/>
            <person name="Hubbard S.S."/>
            <person name="Banfield J.F."/>
        </authorList>
    </citation>
    <scope>NUCLEOTIDE SEQUENCE [LARGE SCALE GENOMIC DNA]</scope>
</reference>
<evidence type="ECO:0000313" key="1">
    <source>
        <dbReference type="EMBL" id="OGN34366.1"/>
    </source>
</evidence>
<dbReference type="Proteomes" id="UP000178155">
    <property type="component" value="Unassembled WGS sequence"/>
</dbReference>
<evidence type="ECO:0000313" key="2">
    <source>
        <dbReference type="Proteomes" id="UP000178155"/>
    </source>
</evidence>
<gene>
    <name evidence="1" type="ORF">A3I39_02080</name>
</gene>
<accession>A0A1F8HBR4</accession>
<comment type="caution">
    <text evidence="1">The sequence shown here is derived from an EMBL/GenBank/DDBJ whole genome shotgun (WGS) entry which is preliminary data.</text>
</comment>